<evidence type="ECO:0000313" key="1">
    <source>
        <dbReference type="EMBL" id="KAK9680020.1"/>
    </source>
</evidence>
<dbReference type="EMBL" id="JASPKY010000944">
    <property type="protein sequence ID" value="KAK9680020.1"/>
    <property type="molecule type" value="Genomic_DNA"/>
</dbReference>
<sequence>MRKDCVSMKFLNQSIYELQFPLDDHEKYPLRVLKNGKWKQHRAANVDCYQDFEEVVLRSSHNKFNQANGSNIERRTWDIYFEGFYKRLPGITKYHHFDLKKMKFYAKNL</sequence>
<organism evidence="1 2">
    <name type="scientific">Popillia japonica</name>
    <name type="common">Japanese beetle</name>
    <dbReference type="NCBI Taxonomy" id="7064"/>
    <lineage>
        <taxon>Eukaryota</taxon>
        <taxon>Metazoa</taxon>
        <taxon>Ecdysozoa</taxon>
        <taxon>Arthropoda</taxon>
        <taxon>Hexapoda</taxon>
        <taxon>Insecta</taxon>
        <taxon>Pterygota</taxon>
        <taxon>Neoptera</taxon>
        <taxon>Endopterygota</taxon>
        <taxon>Coleoptera</taxon>
        <taxon>Polyphaga</taxon>
        <taxon>Scarabaeiformia</taxon>
        <taxon>Scarabaeidae</taxon>
        <taxon>Rutelinae</taxon>
        <taxon>Popillia</taxon>
    </lineage>
</organism>
<dbReference type="AlphaFoldDB" id="A0AAW1HTT6"/>
<gene>
    <name evidence="1" type="ORF">QE152_g39491</name>
</gene>
<accession>A0AAW1HTT6</accession>
<name>A0AAW1HTT6_POPJA</name>
<comment type="caution">
    <text evidence="1">The sequence shown here is derived from an EMBL/GenBank/DDBJ whole genome shotgun (WGS) entry which is preliminary data.</text>
</comment>
<proteinExistence type="predicted"/>
<evidence type="ECO:0000313" key="2">
    <source>
        <dbReference type="Proteomes" id="UP001458880"/>
    </source>
</evidence>
<keyword evidence="2" id="KW-1185">Reference proteome</keyword>
<protein>
    <submittedName>
        <fullName evidence="1">Uncharacterized protein</fullName>
    </submittedName>
</protein>
<dbReference type="Proteomes" id="UP001458880">
    <property type="component" value="Unassembled WGS sequence"/>
</dbReference>
<reference evidence="1 2" key="1">
    <citation type="journal article" date="2024" name="BMC Genomics">
        <title>De novo assembly and annotation of Popillia japonica's genome with initial clues to its potential as an invasive pest.</title>
        <authorList>
            <person name="Cucini C."/>
            <person name="Boschi S."/>
            <person name="Funari R."/>
            <person name="Cardaioli E."/>
            <person name="Iannotti N."/>
            <person name="Marturano G."/>
            <person name="Paoli F."/>
            <person name="Bruttini M."/>
            <person name="Carapelli A."/>
            <person name="Frati F."/>
            <person name="Nardi F."/>
        </authorList>
    </citation>
    <scope>NUCLEOTIDE SEQUENCE [LARGE SCALE GENOMIC DNA]</scope>
    <source>
        <strain evidence="1">DMR45628</strain>
    </source>
</reference>